<geneLocation type="plasmid" evidence="12">
    <name>co2235_mp</name>
</geneLocation>
<evidence type="ECO:0000256" key="3">
    <source>
        <dbReference type="ARBA" id="ARBA00012338"/>
    </source>
</evidence>
<feature type="domain" description="Argininosuccinate lyase C-terminal" evidence="8">
    <location>
        <begin position="368"/>
        <end position="445"/>
    </location>
</feature>
<evidence type="ECO:0000256" key="5">
    <source>
        <dbReference type="ARBA" id="ARBA00023239"/>
    </source>
</evidence>
<evidence type="ECO:0000313" key="13">
    <source>
        <dbReference type="Proteomes" id="UP000623307"/>
    </source>
</evidence>
<evidence type="ECO:0000313" key="10">
    <source>
        <dbReference type="EMBL" id="SPC08393.1"/>
    </source>
</evidence>
<keyword evidence="5 6" id="KW-0456">Lyase</keyword>
<dbReference type="InterPro" id="IPR000362">
    <property type="entry name" value="Fumarate_lyase_fam"/>
</dbReference>
<dbReference type="PRINTS" id="PR00145">
    <property type="entry name" value="ARGSUCLYASE"/>
</dbReference>
<keyword evidence="6" id="KW-0028">Amino-acid biosynthesis</keyword>
<reference evidence="10 12" key="1">
    <citation type="submission" date="2018-01" db="EMBL/GenBank/DDBJ databases">
        <authorList>
            <person name="Clerissi C."/>
        </authorList>
    </citation>
    <scope>NUCLEOTIDE SEQUENCE</scope>
    <source>
        <strain evidence="10">Cupriavidus oxalaticus LMG 2235</strain>
        <plasmid evidence="12">co2235_mp</plasmid>
    </source>
</reference>
<gene>
    <name evidence="10" type="primary">icl</name>
    <name evidence="6 9" type="synonym">argH</name>
    <name evidence="11" type="ORF">CO2235_MP80070</name>
    <name evidence="10" type="ORF">CO2235_U840127</name>
    <name evidence="9" type="ORF">JTE92_07535</name>
</gene>
<dbReference type="GO" id="GO:0005829">
    <property type="term" value="C:cytosol"/>
    <property type="evidence" value="ECO:0007669"/>
    <property type="project" value="TreeGrafter"/>
</dbReference>
<dbReference type="Proteomes" id="UP000623307">
    <property type="component" value="Chromosome 1"/>
</dbReference>
<dbReference type="InterPro" id="IPR024083">
    <property type="entry name" value="Fumarase/histidase_N"/>
</dbReference>
<keyword evidence="13" id="KW-1185">Reference proteome</keyword>
<dbReference type="EMBL" id="CP069811">
    <property type="protein sequence ID" value="QRQ90513.1"/>
    <property type="molecule type" value="Genomic_DNA"/>
</dbReference>
<reference evidence="9 13" key="3">
    <citation type="submission" date="2021-02" db="EMBL/GenBank/DDBJ databases">
        <title>Complete Genome Sequence of Cupriavidus oxalaticus Strain Ox1, a Soil Oxalate-Degrading Species.</title>
        <authorList>
            <person name="Palmieri F."/>
            <person name="Udriet P."/>
            <person name="Deuasquier M."/>
            <person name="Beaudoing E."/>
            <person name="Johnson S.L."/>
            <person name="Davenport K.W."/>
            <person name="Chain P.S."/>
            <person name="Bindschedler S."/>
            <person name="Junier P."/>
        </authorList>
    </citation>
    <scope>NUCLEOTIDE SEQUENCE [LARGE SCALE GENOMIC DNA]</scope>
    <source>
        <strain evidence="9 13">Ox1</strain>
    </source>
</reference>
<dbReference type="PANTHER" id="PTHR43814">
    <property type="entry name" value="ARGININOSUCCINATE LYASE"/>
    <property type="match status" value="1"/>
</dbReference>
<dbReference type="AlphaFoldDB" id="A0A375GPD3"/>
<dbReference type="EMBL" id="OGUS01000143">
    <property type="protein sequence ID" value="SPC24190.1"/>
    <property type="molecule type" value="Genomic_DNA"/>
</dbReference>
<keyword evidence="6" id="KW-0963">Cytoplasm</keyword>
<dbReference type="Pfam" id="PF14698">
    <property type="entry name" value="ASL_C2"/>
    <property type="match status" value="1"/>
</dbReference>
<dbReference type="Gene3D" id="1.20.200.10">
    <property type="entry name" value="Fumarase/aspartase (Central domain)"/>
    <property type="match status" value="1"/>
</dbReference>
<dbReference type="Proteomes" id="UP000256862">
    <property type="component" value="Plasmid CO2235_mp"/>
</dbReference>
<evidence type="ECO:0000256" key="4">
    <source>
        <dbReference type="ARBA" id="ARBA00022571"/>
    </source>
</evidence>
<keyword evidence="4 6" id="KW-0055">Arginine biosynthesis</keyword>
<dbReference type="InterPro" id="IPR008948">
    <property type="entry name" value="L-Aspartase-like"/>
</dbReference>
<dbReference type="RefSeq" id="WP_063239081.1">
    <property type="nucleotide sequence ID" value="NZ_CP069809.1"/>
</dbReference>
<dbReference type="Gene3D" id="1.10.275.10">
    <property type="entry name" value="Fumarase/aspartase (N-terminal domain)"/>
    <property type="match status" value="1"/>
</dbReference>
<evidence type="ECO:0000256" key="6">
    <source>
        <dbReference type="HAMAP-Rule" id="MF_00006"/>
    </source>
</evidence>
<dbReference type="InterPro" id="IPR029419">
    <property type="entry name" value="Arg_succ_lyase_C"/>
</dbReference>
<dbReference type="PANTHER" id="PTHR43814:SF1">
    <property type="entry name" value="ARGININOSUCCINATE LYASE"/>
    <property type="match status" value="1"/>
</dbReference>
<dbReference type="GO" id="GO:0042450">
    <property type="term" value="P:L-arginine biosynthetic process via ornithine"/>
    <property type="evidence" value="ECO:0007669"/>
    <property type="project" value="UniProtKB-UniRule"/>
</dbReference>
<comment type="pathway">
    <text evidence="2 6">Amino-acid biosynthesis; L-arginine biosynthesis; L-arginine from L-ornithine and carbamoyl phosphate: step 3/3.</text>
</comment>
<dbReference type="GO" id="GO:0004056">
    <property type="term" value="F:argininosuccinate lyase activity"/>
    <property type="evidence" value="ECO:0007669"/>
    <property type="project" value="UniProtKB-UniRule"/>
</dbReference>
<evidence type="ECO:0000256" key="1">
    <source>
        <dbReference type="ARBA" id="ARBA00000985"/>
    </source>
</evidence>
<dbReference type="CDD" id="cd01359">
    <property type="entry name" value="Argininosuccinate_lyase"/>
    <property type="match status" value="1"/>
</dbReference>
<dbReference type="OrthoDB" id="9769623at2"/>
<reference evidence="12" key="2">
    <citation type="submission" date="2018-01" db="EMBL/GenBank/DDBJ databases">
        <authorList>
            <person name="Gaut B.S."/>
            <person name="Morton B.R."/>
            <person name="Clegg M.T."/>
            <person name="Duvall M.R."/>
        </authorList>
    </citation>
    <scope>NUCLEOTIDE SEQUENCE [LARGE SCALE GENOMIC DNA]</scope>
</reference>
<dbReference type="EC" id="4.3.2.1" evidence="3 6"/>
<dbReference type="GeneID" id="303489365"/>
<name>A0A375GPD3_9BURK</name>
<dbReference type="HAMAP" id="MF_00006">
    <property type="entry name" value="Arg_succ_lyase"/>
    <property type="match status" value="1"/>
</dbReference>
<proteinExistence type="inferred from homology"/>
<evidence type="ECO:0000259" key="7">
    <source>
        <dbReference type="Pfam" id="PF00206"/>
    </source>
</evidence>
<dbReference type="NCBIfam" id="TIGR00838">
    <property type="entry name" value="argH"/>
    <property type="match status" value="1"/>
</dbReference>
<comment type="similarity">
    <text evidence="6">Belongs to the lyase 1 family. Argininosuccinate lyase subfamily.</text>
</comment>
<dbReference type="InterPro" id="IPR009049">
    <property type="entry name" value="Argininosuccinate_lyase"/>
</dbReference>
<dbReference type="Gene3D" id="1.10.40.30">
    <property type="entry name" value="Fumarase/aspartase (C-terminal domain)"/>
    <property type="match status" value="1"/>
</dbReference>
<feature type="domain" description="Fumarate lyase N-terminal" evidence="7">
    <location>
        <begin position="48"/>
        <end position="304"/>
    </location>
</feature>
<accession>A0A375GPD3</accession>
<dbReference type="PRINTS" id="PR00149">
    <property type="entry name" value="FUMRATELYASE"/>
</dbReference>
<sequence>MESKVSRRLNEPLAQEICEHIYGPRLARDFTRQFIYLTEVNQAHLLMLHKTGLVSPEVARQLAGGLQRMEAEGPEAVTLDPAREDPYFNYEARLMEVSGRDIGGRLHMARSRNDIAATIDRMRARSIVLDTIEALGGVRTVALQRAGEFADAVMPGYTHLQPAQPITFGFYLSAVAEALGRDMDRLQAALARIDAMPLGAGALAGTRFPIDRRVTAAGLGFGSLVHNTLDAVASRDFAWEAMSAMTIVALTWGRVAQDFYVWSTPEFGLLSFPDRVASTSSIMPQKKNPAVLEYLRGKSAHVVGLLTTALIAVKGTHFTHTGDSSRESIRSFWECCEETARCLSLFKLVLGSVEPKRQSMLQRVRFDFSVATDLADGLVADAGLSFRDAHHVVGGLVRMALDAGQSAGEVTSTMLDRAAVDVIGRAIEWPEDKLRQYLDPLESVNSRGNGGPAPAEVTLAIERQRAHLETVLASVTSTRQRLDAARDQMKRDITALAAA</sequence>
<evidence type="ECO:0000256" key="2">
    <source>
        <dbReference type="ARBA" id="ARBA00004941"/>
    </source>
</evidence>
<dbReference type="EMBL" id="OGUS01000092">
    <property type="protein sequence ID" value="SPC08393.1"/>
    <property type="molecule type" value="Genomic_DNA"/>
</dbReference>
<evidence type="ECO:0000313" key="9">
    <source>
        <dbReference type="EMBL" id="QRQ90513.1"/>
    </source>
</evidence>
<evidence type="ECO:0000313" key="12">
    <source>
        <dbReference type="Proteomes" id="UP000256862"/>
    </source>
</evidence>
<dbReference type="SUPFAM" id="SSF48557">
    <property type="entry name" value="L-aspartase-like"/>
    <property type="match status" value="1"/>
</dbReference>
<dbReference type="Pfam" id="PF00206">
    <property type="entry name" value="Lyase_1"/>
    <property type="match status" value="1"/>
</dbReference>
<comment type="subcellular location">
    <subcellularLocation>
        <location evidence="6">Cytoplasm</location>
    </subcellularLocation>
</comment>
<evidence type="ECO:0000313" key="11">
    <source>
        <dbReference type="EMBL" id="SPC24190.1"/>
    </source>
</evidence>
<dbReference type="UniPathway" id="UPA00068">
    <property type="reaction ID" value="UER00114"/>
</dbReference>
<protein>
    <recommendedName>
        <fullName evidence="3 6">Argininosuccinate lyase</fullName>
        <shortName evidence="6">ASAL</shortName>
        <ecNumber evidence="3 6">4.3.2.1</ecNumber>
    </recommendedName>
    <alternativeName>
        <fullName evidence="6">Arginosuccinase</fullName>
    </alternativeName>
</protein>
<comment type="catalytic activity">
    <reaction evidence="1 6">
        <text>2-(N(omega)-L-arginino)succinate = fumarate + L-arginine</text>
        <dbReference type="Rhea" id="RHEA:24020"/>
        <dbReference type="ChEBI" id="CHEBI:29806"/>
        <dbReference type="ChEBI" id="CHEBI:32682"/>
        <dbReference type="ChEBI" id="CHEBI:57472"/>
        <dbReference type="EC" id="4.3.2.1"/>
    </reaction>
</comment>
<evidence type="ECO:0000259" key="8">
    <source>
        <dbReference type="Pfam" id="PF14698"/>
    </source>
</evidence>
<dbReference type="InterPro" id="IPR022761">
    <property type="entry name" value="Fumarate_lyase_N"/>
</dbReference>
<organism evidence="10 12">
    <name type="scientific">Cupriavidus oxalaticus</name>
    <dbReference type="NCBI Taxonomy" id="96344"/>
    <lineage>
        <taxon>Bacteria</taxon>
        <taxon>Pseudomonadati</taxon>
        <taxon>Pseudomonadota</taxon>
        <taxon>Betaproteobacteria</taxon>
        <taxon>Burkholderiales</taxon>
        <taxon>Burkholderiaceae</taxon>
        <taxon>Cupriavidus</taxon>
    </lineage>
</organism>